<evidence type="ECO:0000256" key="1">
    <source>
        <dbReference type="SAM" id="MobiDB-lite"/>
    </source>
</evidence>
<dbReference type="AlphaFoldDB" id="A0A1M5PQ53"/>
<dbReference type="EMBL" id="LT670817">
    <property type="protein sequence ID" value="SHH03796.1"/>
    <property type="molecule type" value="Genomic_DNA"/>
</dbReference>
<dbReference type="RefSeq" id="WP_079602452.1">
    <property type="nucleotide sequence ID" value="NZ_LT670817.1"/>
</dbReference>
<gene>
    <name evidence="2" type="ORF">SAMN05443248_3460</name>
</gene>
<name>A0A1M5PQ53_9BRAD</name>
<evidence type="ECO:0000313" key="3">
    <source>
        <dbReference type="Proteomes" id="UP000189796"/>
    </source>
</evidence>
<sequence>MSLRALTWAFDLDHEKITPTLKLVLITLANYANEQNETYPKQNTIAAKTMLSRQTVNTSLMTLESIGLIEVTRRFHENGGKRSSVYRLMVNLPQEPSINDDGPMSNKPTGGMSKAATSYDNDNNEGCQRPRRGMSNTATTDVGEPDMKSRILEPSQEPDSEPKPKPKKRRKTAPWPEDYREQFWNLYPRRKNTSKKAALDKLEKLEREDRVTFEAIMAGLRIYAERMGDAVKKDRKNEQFIAHATTWLNQERWETEEPGEKGGSSDAARSRIRNAGVFV</sequence>
<evidence type="ECO:0000313" key="2">
    <source>
        <dbReference type="EMBL" id="SHH03796.1"/>
    </source>
</evidence>
<feature type="region of interest" description="Disordered" evidence="1">
    <location>
        <begin position="251"/>
        <end position="279"/>
    </location>
</feature>
<dbReference type="InterPro" id="IPR036390">
    <property type="entry name" value="WH_DNA-bd_sf"/>
</dbReference>
<feature type="region of interest" description="Disordered" evidence="1">
    <location>
        <begin position="94"/>
        <end position="175"/>
    </location>
</feature>
<accession>A0A1M5PQ53</accession>
<dbReference type="InterPro" id="IPR036388">
    <property type="entry name" value="WH-like_DNA-bd_sf"/>
</dbReference>
<protein>
    <submittedName>
        <fullName evidence="2">Helix-turn-helix domain-containing protein</fullName>
    </submittedName>
</protein>
<organism evidence="2 3">
    <name type="scientific">Bradyrhizobium erythrophlei</name>
    <dbReference type="NCBI Taxonomy" id="1437360"/>
    <lineage>
        <taxon>Bacteria</taxon>
        <taxon>Pseudomonadati</taxon>
        <taxon>Pseudomonadota</taxon>
        <taxon>Alphaproteobacteria</taxon>
        <taxon>Hyphomicrobiales</taxon>
        <taxon>Nitrobacteraceae</taxon>
        <taxon>Bradyrhizobium</taxon>
    </lineage>
</organism>
<feature type="compositionally biased region" description="Basic and acidic residues" evidence="1">
    <location>
        <begin position="251"/>
        <end position="260"/>
    </location>
</feature>
<reference evidence="2 3" key="1">
    <citation type="submission" date="2016-11" db="EMBL/GenBank/DDBJ databases">
        <authorList>
            <person name="Jaros S."/>
            <person name="Januszkiewicz K."/>
            <person name="Wedrychowicz H."/>
        </authorList>
    </citation>
    <scope>NUCLEOTIDE SEQUENCE [LARGE SCALE GENOMIC DNA]</scope>
    <source>
        <strain evidence="2 3">GAS138</strain>
    </source>
</reference>
<dbReference type="Proteomes" id="UP000189796">
    <property type="component" value="Chromosome I"/>
</dbReference>
<dbReference type="Gene3D" id="1.10.10.10">
    <property type="entry name" value="Winged helix-like DNA-binding domain superfamily/Winged helix DNA-binding domain"/>
    <property type="match status" value="1"/>
</dbReference>
<dbReference type="SUPFAM" id="SSF46785">
    <property type="entry name" value="Winged helix' DNA-binding domain"/>
    <property type="match status" value="1"/>
</dbReference>
<dbReference type="OrthoDB" id="8255944at2"/>
<proteinExistence type="predicted"/>
<dbReference type="Pfam" id="PF13730">
    <property type="entry name" value="HTH_36"/>
    <property type="match status" value="1"/>
</dbReference>
<feature type="compositionally biased region" description="Polar residues" evidence="1">
    <location>
        <begin position="115"/>
        <end position="126"/>
    </location>
</feature>